<dbReference type="InterPro" id="IPR052394">
    <property type="entry name" value="LRR-containing"/>
</dbReference>
<organism evidence="1 2">
    <name type="scientific">Adineta steineri</name>
    <dbReference type="NCBI Taxonomy" id="433720"/>
    <lineage>
        <taxon>Eukaryota</taxon>
        <taxon>Metazoa</taxon>
        <taxon>Spiralia</taxon>
        <taxon>Gnathifera</taxon>
        <taxon>Rotifera</taxon>
        <taxon>Eurotatoria</taxon>
        <taxon>Bdelloidea</taxon>
        <taxon>Adinetida</taxon>
        <taxon>Adinetidae</taxon>
        <taxon>Adineta</taxon>
    </lineage>
</organism>
<dbReference type="SUPFAM" id="SSF52047">
    <property type="entry name" value="RNI-like"/>
    <property type="match status" value="1"/>
</dbReference>
<gene>
    <name evidence="1" type="ORF">JYZ213_LOCUS12260</name>
</gene>
<dbReference type="Proteomes" id="UP000663845">
    <property type="component" value="Unassembled WGS sequence"/>
</dbReference>
<dbReference type="Pfam" id="PF13516">
    <property type="entry name" value="LRR_6"/>
    <property type="match status" value="2"/>
</dbReference>
<evidence type="ECO:0000313" key="2">
    <source>
        <dbReference type="Proteomes" id="UP000663845"/>
    </source>
</evidence>
<dbReference type="AlphaFoldDB" id="A0A814BS25"/>
<evidence type="ECO:0000313" key="1">
    <source>
        <dbReference type="EMBL" id="CAF0932617.1"/>
    </source>
</evidence>
<proteinExistence type="predicted"/>
<dbReference type="Gene3D" id="3.80.10.10">
    <property type="entry name" value="Ribonuclease Inhibitor"/>
    <property type="match status" value="1"/>
</dbReference>
<dbReference type="InterPro" id="IPR001611">
    <property type="entry name" value="Leu-rich_rpt"/>
</dbReference>
<dbReference type="EMBL" id="CAJNOG010000094">
    <property type="protein sequence ID" value="CAF0932617.1"/>
    <property type="molecule type" value="Genomic_DNA"/>
</dbReference>
<sequence length="83" mass="9386">MSLHLEYIHLPAFIQTLTTLYLSANQIGAKSERYLGAALKKNTTLVTLVFIYNQIKAQDPQYPSEGLRKNTTLTTLNVDNNQM</sequence>
<dbReference type="PANTHER" id="PTHR24114:SF2">
    <property type="entry name" value="F-BOX DOMAIN-CONTAINING PROTEIN-RELATED"/>
    <property type="match status" value="1"/>
</dbReference>
<protein>
    <submittedName>
        <fullName evidence="1">Uncharacterized protein</fullName>
    </submittedName>
</protein>
<dbReference type="PANTHER" id="PTHR24114">
    <property type="entry name" value="LEUCINE RICH REPEAT FAMILY PROTEIN"/>
    <property type="match status" value="1"/>
</dbReference>
<dbReference type="InterPro" id="IPR032675">
    <property type="entry name" value="LRR_dom_sf"/>
</dbReference>
<comment type="caution">
    <text evidence="1">The sequence shown here is derived from an EMBL/GenBank/DDBJ whole genome shotgun (WGS) entry which is preliminary data.</text>
</comment>
<reference evidence="1" key="1">
    <citation type="submission" date="2021-02" db="EMBL/GenBank/DDBJ databases">
        <authorList>
            <person name="Nowell W R."/>
        </authorList>
    </citation>
    <scope>NUCLEOTIDE SEQUENCE</scope>
</reference>
<name>A0A814BS25_9BILA</name>
<accession>A0A814BS25</accession>